<organism evidence="1">
    <name type="scientific">Ralstonia solanacearum</name>
    <name type="common">Pseudomonas solanacearum</name>
    <dbReference type="NCBI Taxonomy" id="305"/>
    <lineage>
        <taxon>Bacteria</taxon>
        <taxon>Pseudomonadati</taxon>
        <taxon>Pseudomonadota</taxon>
        <taxon>Betaproteobacteria</taxon>
        <taxon>Burkholderiales</taxon>
        <taxon>Burkholderiaceae</taxon>
        <taxon>Ralstonia</taxon>
        <taxon>Ralstonia solanacearum species complex</taxon>
    </lineage>
</organism>
<protein>
    <submittedName>
        <fullName evidence="1">Bacteriophage-related protein (Modular protein)</fullName>
    </submittedName>
</protein>
<evidence type="ECO:0000313" key="1">
    <source>
        <dbReference type="EMBL" id="CUV45378.1"/>
    </source>
</evidence>
<dbReference type="EMBL" id="LN899827">
    <property type="protein sequence ID" value="CUV45378.1"/>
    <property type="molecule type" value="Genomic_DNA"/>
</dbReference>
<accession>A0A0S4WFQ6</accession>
<dbReference type="SUPFAM" id="SSF109709">
    <property type="entry name" value="KorB DNA-binding domain-like"/>
    <property type="match status" value="1"/>
</dbReference>
<gene>
    <name evidence="1" type="ORF">TO10_v1_330006</name>
</gene>
<sequence length="196" mass="21786">MSRNHRGRILGEPVTRSLPAPAGGVQLETFIPWTLVKRGSKTQVITPLDAPQEFVVGVRQEKRARDTTQDTPLMRALGLAHYWQRLLDERHVASAAEIAKAEDIDLTQVRRMLQLTLLAPEVVEQLIVSPKAKLEPVIRRAWSTDWHSQGKAIASSHATLPQRIGGLISTGRTAPRWTYALLTASSHSQNSECQYG</sequence>
<proteinExistence type="predicted"/>
<name>A0A0S4WFQ6_RALSL</name>
<reference evidence="1" key="1">
    <citation type="submission" date="2015-10" db="EMBL/GenBank/DDBJ databases">
        <authorList>
            <person name="Gilbert D.G."/>
        </authorList>
    </citation>
    <scope>NUCLEOTIDE SEQUENCE</scope>
    <source>
        <strain evidence="1">Phyl III-seqv23</strain>
    </source>
</reference>
<dbReference type="AlphaFoldDB" id="A0A0S4WFQ6"/>